<organism evidence="2 3">
    <name type="scientific">Pseudoclavibacter endophyticus</name>
    <dbReference type="NCBI Taxonomy" id="1778590"/>
    <lineage>
        <taxon>Bacteria</taxon>
        <taxon>Bacillati</taxon>
        <taxon>Actinomycetota</taxon>
        <taxon>Actinomycetes</taxon>
        <taxon>Micrococcales</taxon>
        <taxon>Microbacteriaceae</taxon>
        <taxon>Pseudoclavibacter</taxon>
    </lineage>
</organism>
<dbReference type="RefSeq" id="WP_158029759.1">
    <property type="nucleotide sequence ID" value="NZ_BMHG01000001.1"/>
</dbReference>
<reference evidence="2 3" key="1">
    <citation type="submission" date="2019-09" db="EMBL/GenBank/DDBJ databases">
        <title>Phylogeny of genus Pseudoclavibacter and closely related genus.</title>
        <authorList>
            <person name="Li Y."/>
        </authorList>
    </citation>
    <scope>NUCLEOTIDE SEQUENCE [LARGE SCALE GENOMIC DNA]</scope>
    <source>
        <strain evidence="2 3">EGI 60007</strain>
    </source>
</reference>
<evidence type="ECO:0000313" key="3">
    <source>
        <dbReference type="Proteomes" id="UP000431744"/>
    </source>
</evidence>
<keyword evidence="3" id="KW-1185">Reference proteome</keyword>
<comment type="caution">
    <text evidence="2">The sequence shown here is derived from an EMBL/GenBank/DDBJ whole genome shotgun (WGS) entry which is preliminary data.</text>
</comment>
<sequence>MLETGRVVGVVAACLAVLVMAASLALRSVASTAAVDTVERVAAEIMLFSQTAVDPATGGAFQSADRFIEVYLSQRVAGRGELLAGTSNGGERLALVRGDGAHDLSAISDEARLQVLAPGSAGTTSSAGVGAITWRNVKVHAGDTRGFVAVVVFHAAESAAAAWSAFGLAALAVLALVAVGLTTWRVSRRPRRDRRARPSGGDATALA</sequence>
<keyword evidence="1" id="KW-0812">Transmembrane</keyword>
<keyword evidence="1" id="KW-0472">Membrane</keyword>
<evidence type="ECO:0000256" key="1">
    <source>
        <dbReference type="SAM" id="Phobius"/>
    </source>
</evidence>
<feature type="transmembrane region" description="Helical" evidence="1">
    <location>
        <begin position="161"/>
        <end position="184"/>
    </location>
</feature>
<accession>A0A6H9WMU0</accession>
<evidence type="ECO:0008006" key="4">
    <source>
        <dbReference type="Google" id="ProtNLM"/>
    </source>
</evidence>
<dbReference type="AlphaFoldDB" id="A0A6H9WMU0"/>
<protein>
    <recommendedName>
        <fullName evidence="4">Two-component sensor histidine kinase</fullName>
    </recommendedName>
</protein>
<proteinExistence type="predicted"/>
<name>A0A6H9WMU0_9MICO</name>
<dbReference type="Proteomes" id="UP000431744">
    <property type="component" value="Unassembled WGS sequence"/>
</dbReference>
<dbReference type="EMBL" id="WBJY01000003">
    <property type="protein sequence ID" value="KAB1647866.1"/>
    <property type="molecule type" value="Genomic_DNA"/>
</dbReference>
<keyword evidence="1" id="KW-1133">Transmembrane helix</keyword>
<evidence type="ECO:0000313" key="2">
    <source>
        <dbReference type="EMBL" id="KAB1647866.1"/>
    </source>
</evidence>
<gene>
    <name evidence="2" type="ORF">F8O04_12665</name>
</gene>